<proteinExistence type="predicted"/>
<reference evidence="1" key="1">
    <citation type="journal article" date="2014" name="Front. Microbiol.">
        <title>High frequency of phylogenetically diverse reductive dehalogenase-homologous genes in deep subseafloor sedimentary metagenomes.</title>
        <authorList>
            <person name="Kawai M."/>
            <person name="Futagami T."/>
            <person name="Toyoda A."/>
            <person name="Takaki Y."/>
            <person name="Nishi S."/>
            <person name="Hori S."/>
            <person name="Arai W."/>
            <person name="Tsubouchi T."/>
            <person name="Morono Y."/>
            <person name="Uchiyama I."/>
            <person name="Ito T."/>
            <person name="Fujiyama A."/>
            <person name="Inagaki F."/>
            <person name="Takami H."/>
        </authorList>
    </citation>
    <scope>NUCLEOTIDE SEQUENCE</scope>
    <source>
        <strain evidence="1">Expedition CK06-06</strain>
    </source>
</reference>
<dbReference type="AlphaFoldDB" id="X1IAH4"/>
<gene>
    <name evidence="1" type="ORF">S03H2_62654</name>
</gene>
<feature type="non-terminal residue" evidence="1">
    <location>
        <position position="1"/>
    </location>
</feature>
<evidence type="ECO:0000313" key="1">
    <source>
        <dbReference type="EMBL" id="GAH78702.1"/>
    </source>
</evidence>
<organism evidence="1">
    <name type="scientific">marine sediment metagenome</name>
    <dbReference type="NCBI Taxonomy" id="412755"/>
    <lineage>
        <taxon>unclassified sequences</taxon>
        <taxon>metagenomes</taxon>
        <taxon>ecological metagenomes</taxon>
    </lineage>
</organism>
<name>X1IAH4_9ZZZZ</name>
<sequence length="46" mass="5310">AINAPRGVMKITEVEAIELRLPEPEIFDKELGVDLNEETINRYRVK</sequence>
<protein>
    <submittedName>
        <fullName evidence="1">Uncharacterized protein</fullName>
    </submittedName>
</protein>
<accession>X1IAH4</accession>
<dbReference type="EMBL" id="BARU01040536">
    <property type="protein sequence ID" value="GAH78702.1"/>
    <property type="molecule type" value="Genomic_DNA"/>
</dbReference>
<comment type="caution">
    <text evidence="1">The sequence shown here is derived from an EMBL/GenBank/DDBJ whole genome shotgun (WGS) entry which is preliminary data.</text>
</comment>